<dbReference type="eggNOG" id="ENOG5032XVD">
    <property type="taxonomic scope" value="Bacteria"/>
</dbReference>
<reference evidence="2 3" key="1">
    <citation type="journal article" date="2015" name="Stand. Genomic Sci.">
        <title>Complete genome sequence and description of Salinispira pacifica gen. nov., sp. nov., a novel spirochaete isolated form a hypersaline microbial mat.</title>
        <authorList>
            <person name="Ben Hania W."/>
            <person name="Joseph M."/>
            <person name="Schumann P."/>
            <person name="Bunk B."/>
            <person name="Fiebig A."/>
            <person name="Sproer C."/>
            <person name="Klenk H.P."/>
            <person name="Fardeau M.L."/>
            <person name="Spring S."/>
        </authorList>
    </citation>
    <scope>NUCLEOTIDE SEQUENCE [LARGE SCALE GENOMIC DNA]</scope>
    <source>
        <strain evidence="2 3">L21-RPul-D2</strain>
    </source>
</reference>
<dbReference type="HOGENOM" id="CLU_428182_0_0_12"/>
<dbReference type="AlphaFoldDB" id="V5WI34"/>
<keyword evidence="1" id="KW-0812">Transmembrane</keyword>
<keyword evidence="1" id="KW-0472">Membrane</keyword>
<accession>V5WI34</accession>
<organism evidence="2 3">
    <name type="scientific">Salinispira pacifica</name>
    <dbReference type="NCBI Taxonomy" id="1307761"/>
    <lineage>
        <taxon>Bacteria</taxon>
        <taxon>Pseudomonadati</taxon>
        <taxon>Spirochaetota</taxon>
        <taxon>Spirochaetia</taxon>
        <taxon>Spirochaetales</taxon>
        <taxon>Spirochaetaceae</taxon>
        <taxon>Salinispira</taxon>
    </lineage>
</organism>
<evidence type="ECO:0000313" key="3">
    <source>
        <dbReference type="Proteomes" id="UP000018680"/>
    </source>
</evidence>
<protein>
    <submittedName>
        <fullName evidence="2">Uncharacterized protein</fullName>
    </submittedName>
</protein>
<dbReference type="RefSeq" id="WP_024268361.1">
    <property type="nucleotide sequence ID" value="NC_023035.1"/>
</dbReference>
<gene>
    <name evidence="2" type="ORF">L21SP2_2086</name>
</gene>
<dbReference type="Proteomes" id="UP000018680">
    <property type="component" value="Chromosome"/>
</dbReference>
<feature type="transmembrane region" description="Helical" evidence="1">
    <location>
        <begin position="597"/>
        <end position="618"/>
    </location>
</feature>
<dbReference type="KEGG" id="slr:L21SP2_2086"/>
<sequence>MNQNQKLLNSLSALSIMLEQAKKDYIELFLPFMKDIFQTRNYSEIDPHLIVNDFLEIHNLPIPYHAVISILNRCKKRKMIFIQNRKHHVARDLSQFEDLSSYEHDSAPLIQDLHGFLTAQFNPELTVEEVYKIFLAFLDDYSYQILLNYKKGVRFADIKLRKTEKNHIGKYIDQLIELNSPLAKELISLTVSSLVVNLITFENIENFEGKLKKVKIFIDTPVILKYIGVEGIEKENAFKELFSLIKSHGGEICIFKHTYEETMQILNDCQRYIEDDSYDPKLASPALKYFVAKEYTSAALSLFISKVNTKLNKEKIEYDIEVDPNEYVDHQINEEKLFKCIHDSYKNYNHVSENWKKRAVVLKDVKSISNIFRLRKGDSPVSLAGAKYIFLTTNSGLAFASFDFEKEEFEDYNIHACFTDVFLGTILWLQNPIQTKNINRLNLIAKCQDYLEPEERLIELFLEKIERLKNEDIISENEFYFLRTHKIVIEKLNERTSGDHENFYDKTPEEILEEIKTEARNETASEYEPFKAENEVLKKDLNNSTENLSNINSNIELIASRIGTAVSWFIVILLAIIVVLGFYFSENVPPSNWIVRLVIRIGGALIGILNILFGFNLLGLRKKLSDRIANTIKRTIRGA</sequence>
<evidence type="ECO:0000256" key="1">
    <source>
        <dbReference type="SAM" id="Phobius"/>
    </source>
</evidence>
<feature type="transmembrane region" description="Helical" evidence="1">
    <location>
        <begin position="565"/>
        <end position="585"/>
    </location>
</feature>
<name>V5WI34_9SPIO</name>
<keyword evidence="1" id="KW-1133">Transmembrane helix</keyword>
<keyword evidence="3" id="KW-1185">Reference proteome</keyword>
<proteinExistence type="predicted"/>
<evidence type="ECO:0000313" key="2">
    <source>
        <dbReference type="EMBL" id="AHC15453.1"/>
    </source>
</evidence>
<dbReference type="EMBL" id="CP006939">
    <property type="protein sequence ID" value="AHC15453.1"/>
    <property type="molecule type" value="Genomic_DNA"/>
</dbReference>
<dbReference type="OrthoDB" id="2988801at2"/>